<dbReference type="GO" id="GO:0003677">
    <property type="term" value="F:DNA binding"/>
    <property type="evidence" value="ECO:0007669"/>
    <property type="project" value="InterPro"/>
</dbReference>
<dbReference type="KEGG" id="alam:RT761_00156"/>
<dbReference type="GO" id="GO:0006313">
    <property type="term" value="P:DNA transposition"/>
    <property type="evidence" value="ECO:0007669"/>
    <property type="project" value="InterPro"/>
</dbReference>
<protein>
    <recommendedName>
        <fullName evidence="1">Transposase IS110-like N-terminal domain-containing protein</fullName>
    </recommendedName>
</protein>
<proteinExistence type="predicted"/>
<dbReference type="Proteomes" id="UP000594463">
    <property type="component" value="Chromosome"/>
</dbReference>
<sequence>MNEHLLVGIDVGCHSHQVAIAESNGTLLKEFGISHNASGFNSLFSEINHYESTLKCPVIIGMEGFNGYARPLDQLIQQKGYILYNINNLKLARFKELFSGPAKTDVIVPKKIVEFMRIAPSFQGER</sequence>
<reference evidence="2 3" key="1">
    <citation type="journal article" date="2021" name="Nat. Commun.">
        <title>Isolation of a member of the candidate phylum Atribacteria reveals a unique cell membrane structure.</title>
        <authorList>
            <person name="Taiki K."/>
            <person name="Nobu M.K."/>
            <person name="Kusada H."/>
            <person name="Meng X.-Y."/>
            <person name="Hosoki N."/>
            <person name="Uematsu K."/>
            <person name="Yoshioka H."/>
            <person name="Kamagata Y."/>
            <person name="Tamaki H."/>
        </authorList>
    </citation>
    <scope>NUCLEOTIDE SEQUENCE [LARGE SCALE GENOMIC DNA]</scope>
    <source>
        <strain evidence="2 3">RT761</strain>
    </source>
</reference>
<dbReference type="PANTHER" id="PTHR33055">
    <property type="entry name" value="TRANSPOSASE FOR INSERTION SEQUENCE ELEMENT IS1111A"/>
    <property type="match status" value="1"/>
</dbReference>
<dbReference type="Pfam" id="PF01548">
    <property type="entry name" value="DEDD_Tnp_IS110"/>
    <property type="match status" value="1"/>
</dbReference>
<gene>
    <name evidence="2" type="ORF">RT761_00156</name>
</gene>
<evidence type="ECO:0000313" key="3">
    <source>
        <dbReference type="Proteomes" id="UP000594463"/>
    </source>
</evidence>
<name>A0A7T1F278_ATRLM</name>
<dbReference type="GO" id="GO:0004803">
    <property type="term" value="F:transposase activity"/>
    <property type="evidence" value="ECO:0007669"/>
    <property type="project" value="InterPro"/>
</dbReference>
<organism evidence="2 3">
    <name type="scientific">Atribacter laminatus</name>
    <dbReference type="NCBI Taxonomy" id="2847778"/>
    <lineage>
        <taxon>Bacteria</taxon>
        <taxon>Pseudomonadati</taxon>
        <taxon>Atribacterota</taxon>
        <taxon>Atribacteria</taxon>
        <taxon>Atribacterales</taxon>
        <taxon>Atribacteraceae</taxon>
        <taxon>Atribacter</taxon>
    </lineage>
</organism>
<dbReference type="InterPro" id="IPR002525">
    <property type="entry name" value="Transp_IS110-like_N"/>
</dbReference>
<dbReference type="InterPro" id="IPR047650">
    <property type="entry name" value="Transpos_IS110"/>
</dbReference>
<dbReference type="RefSeq" id="WP_218112197.1">
    <property type="nucleotide sequence ID" value="NZ_CP065383.1"/>
</dbReference>
<evidence type="ECO:0000259" key="1">
    <source>
        <dbReference type="Pfam" id="PF01548"/>
    </source>
</evidence>
<feature type="domain" description="Transposase IS110-like N-terminal" evidence="1">
    <location>
        <begin position="7"/>
        <end position="117"/>
    </location>
</feature>
<dbReference type="EMBL" id="CP065383">
    <property type="protein sequence ID" value="QPM66970.1"/>
    <property type="molecule type" value="Genomic_DNA"/>
</dbReference>
<dbReference type="PANTHER" id="PTHR33055:SF3">
    <property type="entry name" value="PUTATIVE TRANSPOSASE FOR IS117-RELATED"/>
    <property type="match status" value="1"/>
</dbReference>
<accession>A0A7T1F278</accession>
<keyword evidence="3" id="KW-1185">Reference proteome</keyword>
<evidence type="ECO:0000313" key="2">
    <source>
        <dbReference type="EMBL" id="QPM66970.1"/>
    </source>
</evidence>
<dbReference type="AlphaFoldDB" id="A0A7T1F278"/>